<sequence>MSFNNKFRFNRPNSLDYDHESSSVVSNVTTSTSNSASSNIHPLELIVQSIIGPSIESYSKKLNNLQESQMVLTSRIKLLQIRIANIDKDLDLIDLNQLNNLDNEINFKIKMLKEKLVGIFNLLKVIENRVNKISNNIILDQQERLKEQVGSTKQK</sequence>
<dbReference type="GeneID" id="30968311"/>
<protein>
    <submittedName>
        <fullName evidence="1">Uncharacterized protein</fullName>
    </submittedName>
</protein>
<dbReference type="RefSeq" id="XP_020045906.1">
    <property type="nucleotide sequence ID" value="XM_020194675.1"/>
</dbReference>
<evidence type="ECO:0000313" key="1">
    <source>
        <dbReference type="EMBL" id="ODV59599.1"/>
    </source>
</evidence>
<evidence type="ECO:0000313" key="2">
    <source>
        <dbReference type="Proteomes" id="UP000095038"/>
    </source>
</evidence>
<proteinExistence type="predicted"/>
<dbReference type="EMBL" id="KV454485">
    <property type="protein sequence ID" value="ODV59599.1"/>
    <property type="molecule type" value="Genomic_DNA"/>
</dbReference>
<accession>A0A1D2VDC4</accession>
<gene>
    <name evidence="1" type="ORF">ASCRUDRAFT_81896</name>
</gene>
<dbReference type="OrthoDB" id="3980145at2759"/>
<keyword evidence="2" id="KW-1185">Reference proteome</keyword>
<name>A0A1D2VDC4_9ASCO</name>
<reference evidence="2" key="1">
    <citation type="submission" date="2016-05" db="EMBL/GenBank/DDBJ databases">
        <title>Comparative genomics of biotechnologically important yeasts.</title>
        <authorList>
            <consortium name="DOE Joint Genome Institute"/>
            <person name="Riley R."/>
            <person name="Haridas S."/>
            <person name="Wolfe K.H."/>
            <person name="Lopes M.R."/>
            <person name="Hittinger C.T."/>
            <person name="Goker M."/>
            <person name="Salamov A."/>
            <person name="Wisecaver J."/>
            <person name="Long T.M."/>
            <person name="Aerts A.L."/>
            <person name="Barry K."/>
            <person name="Choi C."/>
            <person name="Clum A."/>
            <person name="Coughlan A.Y."/>
            <person name="Deshpande S."/>
            <person name="Douglass A.P."/>
            <person name="Hanson S.J."/>
            <person name="Klenk H.-P."/>
            <person name="Labutti K."/>
            <person name="Lapidus A."/>
            <person name="Lindquist E."/>
            <person name="Lipzen A."/>
            <person name="Meier-Kolthoff J.P."/>
            <person name="Ohm R.A."/>
            <person name="Otillar R.P."/>
            <person name="Pangilinan J."/>
            <person name="Peng Y."/>
            <person name="Rokas A."/>
            <person name="Rosa C.A."/>
            <person name="Scheuner C."/>
            <person name="Sibirny A.A."/>
            <person name="Slot J.C."/>
            <person name="Stielow J.B."/>
            <person name="Sun H."/>
            <person name="Kurtzman C.P."/>
            <person name="Blackwell M."/>
            <person name="Grigoriev I.V."/>
            <person name="Jeffries T.W."/>
        </authorList>
    </citation>
    <scope>NUCLEOTIDE SEQUENCE [LARGE SCALE GENOMIC DNA]</scope>
    <source>
        <strain evidence="2">DSM 1968</strain>
    </source>
</reference>
<dbReference type="AlphaFoldDB" id="A0A1D2VDC4"/>
<organism evidence="1 2">
    <name type="scientific">Ascoidea rubescens DSM 1968</name>
    <dbReference type="NCBI Taxonomy" id="1344418"/>
    <lineage>
        <taxon>Eukaryota</taxon>
        <taxon>Fungi</taxon>
        <taxon>Dikarya</taxon>
        <taxon>Ascomycota</taxon>
        <taxon>Saccharomycotina</taxon>
        <taxon>Saccharomycetes</taxon>
        <taxon>Ascoideaceae</taxon>
        <taxon>Ascoidea</taxon>
    </lineage>
</organism>
<dbReference type="Proteomes" id="UP000095038">
    <property type="component" value="Unassembled WGS sequence"/>
</dbReference>
<dbReference type="InParanoid" id="A0A1D2VDC4"/>